<dbReference type="SMART" id="SM00717">
    <property type="entry name" value="SANT"/>
    <property type="match status" value="2"/>
</dbReference>
<keyword evidence="2" id="KW-0677">Repeat</keyword>
<name>A0AAV1CBB7_OLDCO</name>
<dbReference type="FunFam" id="1.10.10.60:FF:000001">
    <property type="entry name" value="MYB-related transcription factor"/>
    <property type="match status" value="1"/>
</dbReference>
<proteinExistence type="predicted"/>
<dbReference type="Gene3D" id="1.10.10.60">
    <property type="entry name" value="Homeodomain-like"/>
    <property type="match status" value="2"/>
</dbReference>
<evidence type="ECO:0000256" key="2">
    <source>
        <dbReference type="ARBA" id="ARBA00022737"/>
    </source>
</evidence>
<feature type="domain" description="Myb-like" evidence="6">
    <location>
        <begin position="62"/>
        <end position="114"/>
    </location>
</feature>
<feature type="domain" description="Myb-like" evidence="6">
    <location>
        <begin position="115"/>
        <end position="165"/>
    </location>
</feature>
<keyword evidence="5" id="KW-0175">Coiled coil</keyword>
<dbReference type="AlphaFoldDB" id="A0AAV1CBB7"/>
<sequence length="345" mass="39453">MEAKPQHCLMSHLFSPNQTAAATSILDLSKVKMEMEEEEEEEEEMMMKKTNRKMGRSPCCDKEVVKKGAWSPEEDNILVKCIQKNGHGKWRSLPKLAGLPRSHKSCRLRWVNYLCPNINRGPFSPEEKRLVVELQRVHGNRWAKIASHLPGRTDNDIKNLWNTHLKKHTEVKKEPWLLFGSTEVKQEYPFGHHTVLWPWISARLESEFMLPMDPVLVSSSSKLKPEYDYFLRLWNSEIGEKFREGVVSQSRLSQASSSIKDESTSGISMHIDPGKVLNSADSTGKQEHLICKDIQLGGSDYFNSYELDGSVDTKTQLLLDVPDDSGMDFLEEACDDVSMYLQEPI</sequence>
<evidence type="ECO:0000256" key="4">
    <source>
        <dbReference type="ARBA" id="ARBA00023242"/>
    </source>
</evidence>
<keyword evidence="4" id="KW-0539">Nucleus</keyword>
<evidence type="ECO:0000256" key="5">
    <source>
        <dbReference type="SAM" id="Coils"/>
    </source>
</evidence>
<dbReference type="Pfam" id="PF00249">
    <property type="entry name" value="Myb_DNA-binding"/>
    <property type="match status" value="2"/>
</dbReference>
<dbReference type="SUPFAM" id="SSF46689">
    <property type="entry name" value="Homeodomain-like"/>
    <property type="match status" value="1"/>
</dbReference>
<evidence type="ECO:0000256" key="1">
    <source>
        <dbReference type="ARBA" id="ARBA00004123"/>
    </source>
</evidence>
<organism evidence="8 9">
    <name type="scientific">Oldenlandia corymbosa var. corymbosa</name>
    <dbReference type="NCBI Taxonomy" id="529605"/>
    <lineage>
        <taxon>Eukaryota</taxon>
        <taxon>Viridiplantae</taxon>
        <taxon>Streptophyta</taxon>
        <taxon>Embryophyta</taxon>
        <taxon>Tracheophyta</taxon>
        <taxon>Spermatophyta</taxon>
        <taxon>Magnoliopsida</taxon>
        <taxon>eudicotyledons</taxon>
        <taxon>Gunneridae</taxon>
        <taxon>Pentapetalae</taxon>
        <taxon>asterids</taxon>
        <taxon>lamiids</taxon>
        <taxon>Gentianales</taxon>
        <taxon>Rubiaceae</taxon>
        <taxon>Rubioideae</taxon>
        <taxon>Spermacoceae</taxon>
        <taxon>Hedyotis-Oldenlandia complex</taxon>
        <taxon>Oldenlandia</taxon>
    </lineage>
</organism>
<feature type="coiled-coil region" evidence="5">
    <location>
        <begin position="25"/>
        <end position="53"/>
    </location>
</feature>
<evidence type="ECO:0000256" key="3">
    <source>
        <dbReference type="ARBA" id="ARBA00023125"/>
    </source>
</evidence>
<protein>
    <submittedName>
        <fullName evidence="8">OLC1v1027394C2</fullName>
    </submittedName>
</protein>
<dbReference type="GO" id="GO:0003677">
    <property type="term" value="F:DNA binding"/>
    <property type="evidence" value="ECO:0007669"/>
    <property type="project" value="UniProtKB-KW"/>
</dbReference>
<dbReference type="PROSITE" id="PS51294">
    <property type="entry name" value="HTH_MYB"/>
    <property type="match status" value="2"/>
</dbReference>
<reference evidence="8" key="1">
    <citation type="submission" date="2023-03" db="EMBL/GenBank/DDBJ databases">
        <authorList>
            <person name="Julca I."/>
        </authorList>
    </citation>
    <scope>NUCLEOTIDE SEQUENCE</scope>
</reference>
<dbReference type="EMBL" id="OX459118">
    <property type="protein sequence ID" value="CAI9092205.1"/>
    <property type="molecule type" value="Genomic_DNA"/>
</dbReference>
<dbReference type="PROSITE" id="PS50090">
    <property type="entry name" value="MYB_LIKE"/>
    <property type="match status" value="2"/>
</dbReference>
<dbReference type="GO" id="GO:0005634">
    <property type="term" value="C:nucleus"/>
    <property type="evidence" value="ECO:0007669"/>
    <property type="project" value="UniProtKB-SubCell"/>
</dbReference>
<dbReference type="CDD" id="cd00167">
    <property type="entry name" value="SANT"/>
    <property type="match status" value="2"/>
</dbReference>
<dbReference type="Proteomes" id="UP001161247">
    <property type="component" value="Chromosome 1"/>
</dbReference>
<keyword evidence="9" id="KW-1185">Reference proteome</keyword>
<evidence type="ECO:0000259" key="6">
    <source>
        <dbReference type="PROSITE" id="PS50090"/>
    </source>
</evidence>
<dbReference type="InterPro" id="IPR001005">
    <property type="entry name" value="SANT/Myb"/>
</dbReference>
<evidence type="ECO:0000259" key="7">
    <source>
        <dbReference type="PROSITE" id="PS51294"/>
    </source>
</evidence>
<keyword evidence="3" id="KW-0238">DNA-binding</keyword>
<evidence type="ECO:0000313" key="8">
    <source>
        <dbReference type="EMBL" id="CAI9092205.1"/>
    </source>
</evidence>
<evidence type="ECO:0000313" key="9">
    <source>
        <dbReference type="Proteomes" id="UP001161247"/>
    </source>
</evidence>
<comment type="subcellular location">
    <subcellularLocation>
        <location evidence="1">Nucleus</location>
    </subcellularLocation>
</comment>
<feature type="domain" description="HTH myb-type" evidence="7">
    <location>
        <begin position="62"/>
        <end position="114"/>
    </location>
</feature>
<feature type="domain" description="HTH myb-type" evidence="7">
    <location>
        <begin position="116"/>
        <end position="169"/>
    </location>
</feature>
<dbReference type="InterPro" id="IPR009057">
    <property type="entry name" value="Homeodomain-like_sf"/>
</dbReference>
<accession>A0AAV1CBB7</accession>
<dbReference type="PANTHER" id="PTHR10641">
    <property type="entry name" value="MYB FAMILY TRANSCRIPTION FACTOR"/>
    <property type="match status" value="1"/>
</dbReference>
<dbReference type="PANTHER" id="PTHR10641:SF622">
    <property type="entry name" value="TRANSCRIPTION FACTOR MYB17"/>
    <property type="match status" value="1"/>
</dbReference>
<dbReference type="InterPro" id="IPR015495">
    <property type="entry name" value="Myb_TF_plants"/>
</dbReference>
<dbReference type="InterPro" id="IPR017930">
    <property type="entry name" value="Myb_dom"/>
</dbReference>
<gene>
    <name evidence="8" type="ORF">OLC1_LOCUS3936</name>
</gene>